<feature type="compositionally biased region" description="Basic and acidic residues" evidence="16">
    <location>
        <begin position="294"/>
        <end position="309"/>
    </location>
</feature>
<comment type="similarity">
    <text evidence="3 15">Belongs to the anthranilate synthase component I family.</text>
</comment>
<gene>
    <name evidence="15" type="primary">trpE</name>
    <name evidence="19" type="ORF">J2Z81_001170</name>
</gene>
<dbReference type="RefSeq" id="WP_029269129.1">
    <property type="nucleotide sequence ID" value="NZ_JAGIKX010000006.1"/>
</dbReference>
<comment type="catalytic activity">
    <reaction evidence="14 15">
        <text>chorismate + L-glutamine = anthranilate + pyruvate + L-glutamate + H(+)</text>
        <dbReference type="Rhea" id="RHEA:21732"/>
        <dbReference type="ChEBI" id="CHEBI:15361"/>
        <dbReference type="ChEBI" id="CHEBI:15378"/>
        <dbReference type="ChEBI" id="CHEBI:16567"/>
        <dbReference type="ChEBI" id="CHEBI:29748"/>
        <dbReference type="ChEBI" id="CHEBI:29985"/>
        <dbReference type="ChEBI" id="CHEBI:58359"/>
        <dbReference type="EC" id="4.1.3.27"/>
    </reaction>
</comment>
<evidence type="ECO:0000313" key="19">
    <source>
        <dbReference type="EMBL" id="MBP2257222.1"/>
    </source>
</evidence>
<feature type="region of interest" description="Disordered" evidence="16">
    <location>
        <begin position="283"/>
        <end position="309"/>
    </location>
</feature>
<evidence type="ECO:0000256" key="12">
    <source>
        <dbReference type="ARBA" id="ARBA00023239"/>
    </source>
</evidence>
<comment type="subunit">
    <text evidence="4 15">Heterotetramer consisting of two non-identical subunits: a beta subunit (TrpG) and a large alpha subunit (TrpE).</text>
</comment>
<dbReference type="InterPro" id="IPR005801">
    <property type="entry name" value="ADC_synthase"/>
</dbReference>
<keyword evidence="11 15" id="KW-0057">Aromatic amino acid biosynthesis</keyword>
<evidence type="ECO:0000313" key="20">
    <source>
        <dbReference type="Proteomes" id="UP001519294"/>
    </source>
</evidence>
<organism evidence="19 20">
    <name type="scientific">Virgibacillus alimentarius</name>
    <dbReference type="NCBI Taxonomy" id="698769"/>
    <lineage>
        <taxon>Bacteria</taxon>
        <taxon>Bacillati</taxon>
        <taxon>Bacillota</taxon>
        <taxon>Bacilli</taxon>
        <taxon>Bacillales</taxon>
        <taxon>Bacillaceae</taxon>
        <taxon>Virgibacillus</taxon>
    </lineage>
</organism>
<keyword evidence="8 15" id="KW-0479">Metal-binding</keyword>
<comment type="cofactor">
    <cofactor evidence="1 15">
        <name>Mg(2+)</name>
        <dbReference type="ChEBI" id="CHEBI:18420"/>
    </cofactor>
</comment>
<protein>
    <recommendedName>
        <fullName evidence="6 15">Anthranilate synthase component 1</fullName>
        <ecNumber evidence="5 15">4.1.3.27</ecNumber>
    </recommendedName>
</protein>
<keyword evidence="10 15" id="KW-0460">Magnesium</keyword>
<evidence type="ECO:0000256" key="11">
    <source>
        <dbReference type="ARBA" id="ARBA00023141"/>
    </source>
</evidence>
<dbReference type="InterPro" id="IPR019999">
    <property type="entry name" value="Anth_synth_I-like"/>
</dbReference>
<evidence type="ECO:0000259" key="18">
    <source>
        <dbReference type="Pfam" id="PF04715"/>
    </source>
</evidence>
<dbReference type="Proteomes" id="UP001519294">
    <property type="component" value="Unassembled WGS sequence"/>
</dbReference>
<dbReference type="EMBL" id="JAGIKX010000006">
    <property type="protein sequence ID" value="MBP2257222.1"/>
    <property type="molecule type" value="Genomic_DNA"/>
</dbReference>
<sequence>MKVNTQTALPYKVVKQNADTLTPIAIFSNLEGRKKFLLESSMSHDQKGKYSFMGANPYQEIIGTKGESTILNNIRGTVNIEKKPALSALQTYFPKMDIELPFPFIGGGIGFVGYDAIRSYENLGCELPDDLNMPDVHLMFYKDIIVFDHRNESVYLIAMNLERQDENILDQRINKMKKALTAIQDESITKEENMVFEPEMEKQRFIDNVKKAKKYIQDNEVLQVVLSQRMKAKTNGDPFTFYRKLRRANPSPYMFYIDFHDYIVLGASPESLVQTSGSTIITNPIAGTRPRGKTTLEDEANTKDLLSDKKERSEHDMLVDLSKYDLSRICEKSTISTPTYTAIEKYQHVMHMVSEVRGVLKHNLTSIDALIACLPAGTVSGAPKLKAMQIINGLEDKKRGVYGGGIGYIGFNYDLNMTLTIRSLIIKEKNAYLQVGAGIVADSKPEAEYQETLHKSRSLIEASHYI</sequence>
<name>A0ABS4S6W8_9BACI</name>
<evidence type="ECO:0000259" key="17">
    <source>
        <dbReference type="Pfam" id="PF00425"/>
    </source>
</evidence>
<dbReference type="SUPFAM" id="SSF56322">
    <property type="entry name" value="ADC synthase"/>
    <property type="match status" value="1"/>
</dbReference>
<feature type="domain" description="Anthranilate synthase component I N-terminal" evidence="18">
    <location>
        <begin position="19"/>
        <end position="156"/>
    </location>
</feature>
<evidence type="ECO:0000256" key="15">
    <source>
        <dbReference type="RuleBase" id="RU364045"/>
    </source>
</evidence>
<keyword evidence="20" id="KW-1185">Reference proteome</keyword>
<comment type="function">
    <text evidence="13 15">Part of a heterotetrameric complex that catalyzes the two-step biosynthesis of anthranilate, an intermediate in the biosynthesis of L-tryptophan. In the first step, the glutamine-binding beta subunit (TrpG) of anthranilate synthase (AS) provides the glutamine amidotransferase activity which generates ammonia as a substrate that, along with chorismate, is used in the second step, catalyzed by the large alpha subunit of AS (TrpE) to produce anthranilate. In the absence of TrpG, TrpE can synthesize anthranilate directly from chorismate and high concentrations of ammonia.</text>
</comment>
<evidence type="ECO:0000256" key="8">
    <source>
        <dbReference type="ARBA" id="ARBA00022723"/>
    </source>
</evidence>
<dbReference type="PANTHER" id="PTHR11236">
    <property type="entry name" value="AMINOBENZOATE/ANTHRANILATE SYNTHASE"/>
    <property type="match status" value="1"/>
</dbReference>
<dbReference type="InterPro" id="IPR006805">
    <property type="entry name" value="Anth_synth_I_N"/>
</dbReference>
<keyword evidence="9 15" id="KW-0822">Tryptophan biosynthesis</keyword>
<evidence type="ECO:0000256" key="9">
    <source>
        <dbReference type="ARBA" id="ARBA00022822"/>
    </source>
</evidence>
<comment type="pathway">
    <text evidence="2 15">Amino-acid biosynthesis; L-tryptophan biosynthesis; L-tryptophan from chorismate: step 1/5.</text>
</comment>
<evidence type="ECO:0000256" key="13">
    <source>
        <dbReference type="ARBA" id="ARBA00025634"/>
    </source>
</evidence>
<evidence type="ECO:0000256" key="16">
    <source>
        <dbReference type="SAM" id="MobiDB-lite"/>
    </source>
</evidence>
<evidence type="ECO:0000256" key="1">
    <source>
        <dbReference type="ARBA" id="ARBA00001946"/>
    </source>
</evidence>
<proteinExistence type="inferred from homology"/>
<dbReference type="Gene3D" id="3.60.120.10">
    <property type="entry name" value="Anthranilate synthase"/>
    <property type="match status" value="1"/>
</dbReference>
<evidence type="ECO:0000256" key="6">
    <source>
        <dbReference type="ARBA" id="ARBA00020653"/>
    </source>
</evidence>
<evidence type="ECO:0000256" key="14">
    <source>
        <dbReference type="ARBA" id="ARBA00047683"/>
    </source>
</evidence>
<evidence type="ECO:0000256" key="5">
    <source>
        <dbReference type="ARBA" id="ARBA00012266"/>
    </source>
</evidence>
<dbReference type="GO" id="GO:0004049">
    <property type="term" value="F:anthranilate synthase activity"/>
    <property type="evidence" value="ECO:0007669"/>
    <property type="project" value="UniProtKB-EC"/>
</dbReference>
<dbReference type="Pfam" id="PF04715">
    <property type="entry name" value="Anth_synt_I_N"/>
    <property type="match status" value="1"/>
</dbReference>
<dbReference type="PRINTS" id="PR00095">
    <property type="entry name" value="ANTSNTHASEI"/>
</dbReference>
<keyword evidence="12 15" id="KW-0456">Lyase</keyword>
<dbReference type="EC" id="4.1.3.27" evidence="5 15"/>
<dbReference type="PANTHER" id="PTHR11236:SF48">
    <property type="entry name" value="ISOCHORISMATE SYNTHASE MENF"/>
    <property type="match status" value="1"/>
</dbReference>
<evidence type="ECO:0000256" key="7">
    <source>
        <dbReference type="ARBA" id="ARBA00022605"/>
    </source>
</evidence>
<dbReference type="InterPro" id="IPR005256">
    <property type="entry name" value="Anth_synth_I_PabB"/>
</dbReference>
<keyword evidence="7 15" id="KW-0028">Amino-acid biosynthesis</keyword>
<reference evidence="19 20" key="1">
    <citation type="submission" date="2021-03" db="EMBL/GenBank/DDBJ databases">
        <title>Genomic Encyclopedia of Type Strains, Phase IV (KMG-IV): sequencing the most valuable type-strain genomes for metagenomic binning, comparative biology and taxonomic classification.</title>
        <authorList>
            <person name="Goeker M."/>
        </authorList>
    </citation>
    <scope>NUCLEOTIDE SEQUENCE [LARGE SCALE GENOMIC DNA]</scope>
    <source>
        <strain evidence="19 20">DSM 25790</strain>
    </source>
</reference>
<evidence type="ECO:0000256" key="4">
    <source>
        <dbReference type="ARBA" id="ARBA00011575"/>
    </source>
</evidence>
<comment type="caution">
    <text evidence="19">The sequence shown here is derived from an EMBL/GenBank/DDBJ whole genome shotgun (WGS) entry which is preliminary data.</text>
</comment>
<dbReference type="InterPro" id="IPR015890">
    <property type="entry name" value="Chorismate_C"/>
</dbReference>
<evidence type="ECO:0000256" key="3">
    <source>
        <dbReference type="ARBA" id="ARBA00009562"/>
    </source>
</evidence>
<feature type="domain" description="Chorismate-utilising enzyme C-terminal" evidence="17">
    <location>
        <begin position="202"/>
        <end position="455"/>
    </location>
</feature>
<dbReference type="Pfam" id="PF00425">
    <property type="entry name" value="Chorismate_bind"/>
    <property type="match status" value="1"/>
</dbReference>
<accession>A0ABS4S6W8</accession>
<evidence type="ECO:0000256" key="2">
    <source>
        <dbReference type="ARBA" id="ARBA00004873"/>
    </source>
</evidence>
<dbReference type="NCBIfam" id="TIGR00564">
    <property type="entry name" value="trpE_most"/>
    <property type="match status" value="1"/>
</dbReference>
<evidence type="ECO:0000256" key="10">
    <source>
        <dbReference type="ARBA" id="ARBA00022842"/>
    </source>
</evidence>